<dbReference type="InterPro" id="IPR019662">
    <property type="entry name" value="DUF2516"/>
</dbReference>
<sequence>MSTSAPIFYDNVLWGINIASLILALVLIGIAFVHCLTQRGDAFAAIGSLPKGGWLAILGICLLLSLLLNDSLSIFRLIGIGAALVYLLDVRPGLKDLTDGKGFW</sequence>
<keyword evidence="1" id="KW-0812">Transmembrane</keyword>
<dbReference type="OrthoDB" id="5191769at2"/>
<dbReference type="Pfam" id="PF10724">
    <property type="entry name" value="DUF2516"/>
    <property type="match status" value="1"/>
</dbReference>
<feature type="transmembrane region" description="Helical" evidence="1">
    <location>
        <begin position="12"/>
        <end position="36"/>
    </location>
</feature>
<evidence type="ECO:0000313" key="3">
    <source>
        <dbReference type="Proteomes" id="UP000199632"/>
    </source>
</evidence>
<protein>
    <recommendedName>
        <fullName evidence="4">DUF2516 domain-containing protein</fullName>
    </recommendedName>
</protein>
<keyword evidence="1" id="KW-0472">Membrane</keyword>
<feature type="transmembrane region" description="Helical" evidence="1">
    <location>
        <begin position="74"/>
        <end position="94"/>
    </location>
</feature>
<dbReference type="STRING" id="137265.SAMN05421684_2912"/>
<dbReference type="RefSeq" id="WP_090791594.1">
    <property type="nucleotide sequence ID" value="NZ_BOND01000009.1"/>
</dbReference>
<evidence type="ECO:0000256" key="1">
    <source>
        <dbReference type="SAM" id="Phobius"/>
    </source>
</evidence>
<evidence type="ECO:0000313" key="2">
    <source>
        <dbReference type="EMBL" id="SDZ13369.1"/>
    </source>
</evidence>
<accession>A0A1H3QKW7</accession>
<dbReference type="Proteomes" id="UP000199632">
    <property type="component" value="Unassembled WGS sequence"/>
</dbReference>
<name>A0A1H3QKW7_9ACTN</name>
<feature type="transmembrane region" description="Helical" evidence="1">
    <location>
        <begin position="48"/>
        <end position="68"/>
    </location>
</feature>
<organism evidence="2 3">
    <name type="scientific">Asanoa ishikariensis</name>
    <dbReference type="NCBI Taxonomy" id="137265"/>
    <lineage>
        <taxon>Bacteria</taxon>
        <taxon>Bacillati</taxon>
        <taxon>Actinomycetota</taxon>
        <taxon>Actinomycetes</taxon>
        <taxon>Micromonosporales</taxon>
        <taxon>Micromonosporaceae</taxon>
        <taxon>Asanoa</taxon>
    </lineage>
</organism>
<gene>
    <name evidence="2" type="ORF">SAMN05421684_2912</name>
</gene>
<dbReference type="EMBL" id="FNQB01000002">
    <property type="protein sequence ID" value="SDZ13369.1"/>
    <property type="molecule type" value="Genomic_DNA"/>
</dbReference>
<reference evidence="3" key="1">
    <citation type="submission" date="2016-10" db="EMBL/GenBank/DDBJ databases">
        <authorList>
            <person name="Varghese N."/>
            <person name="Submissions S."/>
        </authorList>
    </citation>
    <scope>NUCLEOTIDE SEQUENCE [LARGE SCALE GENOMIC DNA]</scope>
    <source>
        <strain evidence="3">DSM 44718</strain>
    </source>
</reference>
<keyword evidence="1" id="KW-1133">Transmembrane helix</keyword>
<proteinExistence type="predicted"/>
<dbReference type="AlphaFoldDB" id="A0A1H3QKW7"/>
<keyword evidence="3" id="KW-1185">Reference proteome</keyword>
<evidence type="ECO:0008006" key="4">
    <source>
        <dbReference type="Google" id="ProtNLM"/>
    </source>
</evidence>